<organism evidence="2 3">
    <name type="scientific">Caerostris darwini</name>
    <dbReference type="NCBI Taxonomy" id="1538125"/>
    <lineage>
        <taxon>Eukaryota</taxon>
        <taxon>Metazoa</taxon>
        <taxon>Ecdysozoa</taxon>
        <taxon>Arthropoda</taxon>
        <taxon>Chelicerata</taxon>
        <taxon>Arachnida</taxon>
        <taxon>Araneae</taxon>
        <taxon>Araneomorphae</taxon>
        <taxon>Entelegynae</taxon>
        <taxon>Araneoidea</taxon>
        <taxon>Araneidae</taxon>
        <taxon>Caerostris</taxon>
    </lineage>
</organism>
<reference evidence="2 3" key="1">
    <citation type="submission" date="2021-06" db="EMBL/GenBank/DDBJ databases">
        <title>Caerostris darwini draft genome.</title>
        <authorList>
            <person name="Kono N."/>
            <person name="Arakawa K."/>
        </authorList>
    </citation>
    <scope>NUCLEOTIDE SEQUENCE [LARGE SCALE GENOMIC DNA]</scope>
</reference>
<feature type="region of interest" description="Disordered" evidence="1">
    <location>
        <begin position="1"/>
        <end position="46"/>
    </location>
</feature>
<proteinExistence type="predicted"/>
<evidence type="ECO:0000313" key="3">
    <source>
        <dbReference type="Proteomes" id="UP001054837"/>
    </source>
</evidence>
<keyword evidence="3" id="KW-1185">Reference proteome</keyword>
<sequence>MFHPKFQLRAQTSCGRGEKEKQTARDPCETHSKTESKAARHPTTELFRTHQGNRYLTLVRCVLEQLVSLGREGTNKPDSDLETHKFPSIRETVLQREPTCEPRGPLSAAKGLQQRIRDPADIHSKRTKVTALSSADPLARGPDNSAASTTSKGPVPEGWWHCSSLYSQAIAHTECKHDVNRNVCRELVYSLYKQPSFMEKYKW</sequence>
<dbReference type="EMBL" id="BPLQ01014084">
    <property type="protein sequence ID" value="GIY77199.1"/>
    <property type="molecule type" value="Genomic_DNA"/>
</dbReference>
<dbReference type="Proteomes" id="UP001054837">
    <property type="component" value="Unassembled WGS sequence"/>
</dbReference>
<feature type="region of interest" description="Disordered" evidence="1">
    <location>
        <begin position="126"/>
        <end position="154"/>
    </location>
</feature>
<evidence type="ECO:0000256" key="1">
    <source>
        <dbReference type="SAM" id="MobiDB-lite"/>
    </source>
</evidence>
<dbReference type="AlphaFoldDB" id="A0AAV4W4S2"/>
<comment type="caution">
    <text evidence="2">The sequence shown here is derived from an EMBL/GenBank/DDBJ whole genome shotgun (WGS) entry which is preliminary data.</text>
</comment>
<protein>
    <submittedName>
        <fullName evidence="2">Uncharacterized protein</fullName>
    </submittedName>
</protein>
<evidence type="ECO:0000313" key="2">
    <source>
        <dbReference type="EMBL" id="GIY77199.1"/>
    </source>
</evidence>
<name>A0AAV4W4S2_9ARAC</name>
<feature type="compositionally biased region" description="Basic and acidic residues" evidence="1">
    <location>
        <begin position="16"/>
        <end position="38"/>
    </location>
</feature>
<accession>A0AAV4W4S2</accession>
<gene>
    <name evidence="2" type="ORF">CDAR_198521</name>
</gene>